<dbReference type="Proteomes" id="UP000807716">
    <property type="component" value="Unassembled WGS sequence"/>
</dbReference>
<protein>
    <submittedName>
        <fullName evidence="1">Uncharacterized protein</fullName>
    </submittedName>
</protein>
<dbReference type="EMBL" id="JAAAJB010001596">
    <property type="protein sequence ID" value="KAG0247676.1"/>
    <property type="molecule type" value="Genomic_DNA"/>
</dbReference>
<comment type="caution">
    <text evidence="1">The sequence shown here is derived from an EMBL/GenBank/DDBJ whole genome shotgun (WGS) entry which is preliminary data.</text>
</comment>
<feature type="non-terminal residue" evidence="1">
    <location>
        <position position="1"/>
    </location>
</feature>
<accession>A0A9P6TVG4</accession>
<reference evidence="1" key="1">
    <citation type="journal article" date="2020" name="Fungal Divers.">
        <title>Resolving the Mortierellaceae phylogeny through synthesis of multi-gene phylogenetics and phylogenomics.</title>
        <authorList>
            <person name="Vandepol N."/>
            <person name="Liber J."/>
            <person name="Desiro A."/>
            <person name="Na H."/>
            <person name="Kennedy M."/>
            <person name="Barry K."/>
            <person name="Grigoriev I.V."/>
            <person name="Miller A.N."/>
            <person name="O'Donnell K."/>
            <person name="Stajich J.E."/>
            <person name="Bonito G."/>
        </authorList>
    </citation>
    <scope>NUCLEOTIDE SEQUENCE</scope>
    <source>
        <strain evidence="1">BC1065</strain>
    </source>
</reference>
<proteinExistence type="predicted"/>
<evidence type="ECO:0000313" key="1">
    <source>
        <dbReference type="EMBL" id="KAG0247676.1"/>
    </source>
</evidence>
<name>A0A9P6TVG4_9FUNG</name>
<sequence length="148" mass="16893">LHPVGMGIPADDFQFAIHGIASRGRLPKATIFPRMADPYTSLRDYIRDCVEDANFARSVYLMARLRVVNDFRIKKDAYDEHTLSTTIEADCADFVLQVNHLDQLVQRQERIMNDLDPVMRAVEALITAPVTVGNRLHVVNNDEYEFES</sequence>
<organism evidence="1 2">
    <name type="scientific">Actinomortierella ambigua</name>
    <dbReference type="NCBI Taxonomy" id="1343610"/>
    <lineage>
        <taxon>Eukaryota</taxon>
        <taxon>Fungi</taxon>
        <taxon>Fungi incertae sedis</taxon>
        <taxon>Mucoromycota</taxon>
        <taxon>Mortierellomycotina</taxon>
        <taxon>Mortierellomycetes</taxon>
        <taxon>Mortierellales</taxon>
        <taxon>Mortierellaceae</taxon>
        <taxon>Actinomortierella</taxon>
    </lineage>
</organism>
<gene>
    <name evidence="1" type="ORF">DFQ27_001703</name>
</gene>
<evidence type="ECO:0000313" key="2">
    <source>
        <dbReference type="Proteomes" id="UP000807716"/>
    </source>
</evidence>
<dbReference type="AlphaFoldDB" id="A0A9P6TVG4"/>
<keyword evidence="2" id="KW-1185">Reference proteome</keyword>